<dbReference type="GO" id="GO:0006629">
    <property type="term" value="P:lipid metabolic process"/>
    <property type="evidence" value="ECO:0007669"/>
    <property type="project" value="InterPro"/>
</dbReference>
<keyword evidence="3" id="KW-1185">Reference proteome</keyword>
<dbReference type="GO" id="GO:0004622">
    <property type="term" value="F:phosphatidylcholine lysophospholipase activity"/>
    <property type="evidence" value="ECO:0007669"/>
    <property type="project" value="TreeGrafter"/>
</dbReference>
<evidence type="ECO:0000259" key="1">
    <source>
        <dbReference type="Pfam" id="PF13472"/>
    </source>
</evidence>
<sequence length="193" mass="21073">MEAPVNILAFGDSLTAGYGLDPGAAVPDRLETMLRENGYNVTIINAGVSGDTTSGGLARLPWSLEQNPDAAILELGANDGLRGEDPQMMEDNLDAMLRIFAERSIPLLFTGMKAMPNLGEAYEKDFSAVFTRLAERHDVIFYPFYLEGVAGNPDLNLPDGIHPNEEGARRIAENLYPYVVKLIEKTRSQKEAG</sequence>
<organism evidence="2 3">
    <name type="scientific">Oceanidesulfovibrio indonesiensis</name>
    <dbReference type="NCBI Taxonomy" id="54767"/>
    <lineage>
        <taxon>Bacteria</taxon>
        <taxon>Pseudomonadati</taxon>
        <taxon>Thermodesulfobacteriota</taxon>
        <taxon>Desulfovibrionia</taxon>
        <taxon>Desulfovibrionales</taxon>
        <taxon>Desulfovibrionaceae</taxon>
        <taxon>Oceanidesulfovibrio</taxon>
    </lineage>
</organism>
<dbReference type="Gene3D" id="3.40.50.1110">
    <property type="entry name" value="SGNH hydrolase"/>
    <property type="match status" value="1"/>
</dbReference>
<dbReference type="PROSITE" id="PS01098">
    <property type="entry name" value="LIPASE_GDSL_SER"/>
    <property type="match status" value="1"/>
</dbReference>
<gene>
    <name evidence="2" type="ORF">DPQ33_04455</name>
</gene>
<comment type="caution">
    <text evidence="2">The sequence shown here is derived from an EMBL/GenBank/DDBJ whole genome shotgun (WGS) entry which is preliminary data.</text>
</comment>
<dbReference type="CDD" id="cd01822">
    <property type="entry name" value="Lysophospholipase_L1_like"/>
    <property type="match status" value="1"/>
</dbReference>
<dbReference type="OrthoDB" id="9786188at2"/>
<dbReference type="AlphaFoldDB" id="A0A7M3MIC7"/>
<dbReference type="SUPFAM" id="SSF52266">
    <property type="entry name" value="SGNH hydrolase"/>
    <property type="match status" value="1"/>
</dbReference>
<evidence type="ECO:0000313" key="2">
    <source>
        <dbReference type="EMBL" id="TVM18943.1"/>
    </source>
</evidence>
<reference evidence="2 3" key="1">
    <citation type="submission" date="2018-06" db="EMBL/GenBank/DDBJ databases">
        <title>Complete genome of Desulfovibrio indonesiensis P37SLT.</title>
        <authorList>
            <person name="Crispim J.S."/>
            <person name="Vidigal P.M.P."/>
            <person name="Silva L.C.F."/>
            <person name="Laguardia C.N."/>
            <person name="Araujo L.C."/>
            <person name="Dias R.S."/>
            <person name="Sousa M.P."/>
            <person name="Paula S.O."/>
            <person name="Silva C."/>
        </authorList>
    </citation>
    <scope>NUCLEOTIDE SEQUENCE [LARGE SCALE GENOMIC DNA]</scope>
    <source>
        <strain evidence="2 3">P37SLT</strain>
    </source>
</reference>
<dbReference type="PANTHER" id="PTHR30383:SF24">
    <property type="entry name" value="THIOESTERASE 1_PROTEASE 1_LYSOPHOSPHOLIPASE L1"/>
    <property type="match status" value="1"/>
</dbReference>
<dbReference type="Pfam" id="PF13472">
    <property type="entry name" value="Lipase_GDSL_2"/>
    <property type="match status" value="1"/>
</dbReference>
<protein>
    <submittedName>
        <fullName evidence="2">Arylesterase</fullName>
    </submittedName>
</protein>
<dbReference type="PANTHER" id="PTHR30383">
    <property type="entry name" value="THIOESTERASE 1/PROTEASE 1/LYSOPHOSPHOLIPASE L1"/>
    <property type="match status" value="1"/>
</dbReference>
<name>A0A7M3MIC7_9BACT</name>
<dbReference type="EMBL" id="QMIE01000003">
    <property type="protein sequence ID" value="TVM18943.1"/>
    <property type="molecule type" value="Genomic_DNA"/>
</dbReference>
<accession>A0A7M3MIC7</accession>
<dbReference type="Proteomes" id="UP000448292">
    <property type="component" value="Unassembled WGS sequence"/>
</dbReference>
<dbReference type="InterPro" id="IPR036514">
    <property type="entry name" value="SGNH_hydro_sf"/>
</dbReference>
<dbReference type="InterPro" id="IPR008265">
    <property type="entry name" value="Lipase_GDSL_AS"/>
</dbReference>
<dbReference type="InterPro" id="IPR013830">
    <property type="entry name" value="SGNH_hydro"/>
</dbReference>
<proteinExistence type="predicted"/>
<dbReference type="InterPro" id="IPR051532">
    <property type="entry name" value="Ester_Hydrolysis_Enzymes"/>
</dbReference>
<evidence type="ECO:0000313" key="3">
    <source>
        <dbReference type="Proteomes" id="UP000448292"/>
    </source>
</evidence>
<feature type="domain" description="SGNH hydrolase-type esterase" evidence="1">
    <location>
        <begin position="9"/>
        <end position="170"/>
    </location>
</feature>